<protein>
    <recommendedName>
        <fullName evidence="2">precorrin-2 dehydrogenase</fullName>
        <ecNumber evidence="2">1.3.1.76</ecNumber>
    </recommendedName>
</protein>
<name>A0A8T8K590_9EURY</name>
<dbReference type="KEGG" id="meme:HYG87_04440"/>
<reference evidence="7" key="1">
    <citation type="submission" date="2020-07" db="EMBL/GenBank/DDBJ databases">
        <title>Methanobacterium. sp. MethCan genome.</title>
        <authorList>
            <person name="Postec A."/>
            <person name="Quemeneur M."/>
        </authorList>
    </citation>
    <scope>NUCLEOTIDE SEQUENCE</scope>
    <source>
        <strain evidence="7">MethCAN</strain>
    </source>
</reference>
<evidence type="ECO:0000313" key="7">
    <source>
        <dbReference type="EMBL" id="QUH23069.1"/>
    </source>
</evidence>
<dbReference type="SUPFAM" id="SSF51735">
    <property type="entry name" value="NAD(P)-binding Rossmann-fold domains"/>
    <property type="match status" value="1"/>
</dbReference>
<comment type="pathway">
    <text evidence="1">Porphyrin-containing compound metabolism; siroheme biosynthesis; sirohydrochlorin from precorrin-2: step 1/1.</text>
</comment>
<sequence length="212" mass="23908">MGWTSLFLNMEKKKVLIVGSGEVGQRRALKFLDAHSKVIITGGTVPEKLLKLGAIEKPVNEIEKWIKWADLVVVASGDNELNNKAALLGKDKLLNRADYPLEGNVIVPTSFFLGDAQISIFTGGKSPLMARILRKKIQEAIKDEDLLQIELQHYARQLLKDKISDQKKRRIHLYQILNNPDIIKLLNEGKLKEAKSQVREYLTKINGTTHGF</sequence>
<dbReference type="Gene3D" id="3.30.160.110">
    <property type="entry name" value="Siroheme synthase, domain 2"/>
    <property type="match status" value="1"/>
</dbReference>
<dbReference type="GO" id="GO:0004325">
    <property type="term" value="F:ferrochelatase activity"/>
    <property type="evidence" value="ECO:0007669"/>
    <property type="project" value="InterPro"/>
</dbReference>
<accession>A0A8T8K590</accession>
<dbReference type="InterPro" id="IPR028161">
    <property type="entry name" value="Met8-like"/>
</dbReference>
<dbReference type="Pfam" id="PF13241">
    <property type="entry name" value="NAD_binding_7"/>
    <property type="match status" value="1"/>
</dbReference>
<dbReference type="Gene3D" id="3.40.50.720">
    <property type="entry name" value="NAD(P)-binding Rossmann-like Domain"/>
    <property type="match status" value="1"/>
</dbReference>
<dbReference type="InterPro" id="IPR036291">
    <property type="entry name" value="NAD(P)-bd_dom_sf"/>
</dbReference>
<gene>
    <name evidence="7" type="ORF">HYG87_04440</name>
</gene>
<comment type="catalytic activity">
    <reaction evidence="6">
        <text>precorrin-2 + NAD(+) = sirohydrochlorin + NADH + 2 H(+)</text>
        <dbReference type="Rhea" id="RHEA:15613"/>
        <dbReference type="ChEBI" id="CHEBI:15378"/>
        <dbReference type="ChEBI" id="CHEBI:57540"/>
        <dbReference type="ChEBI" id="CHEBI:57945"/>
        <dbReference type="ChEBI" id="CHEBI:58351"/>
        <dbReference type="ChEBI" id="CHEBI:58827"/>
        <dbReference type="EC" id="1.3.1.76"/>
    </reaction>
</comment>
<dbReference type="RefSeq" id="WP_211534017.1">
    <property type="nucleotide sequence ID" value="NZ_CP058560.1"/>
</dbReference>
<dbReference type="PANTHER" id="PTHR35330:SF1">
    <property type="entry name" value="SIROHEME BIOSYNTHESIS PROTEIN MET8"/>
    <property type="match status" value="1"/>
</dbReference>
<evidence type="ECO:0000256" key="5">
    <source>
        <dbReference type="ARBA" id="ARBA00023244"/>
    </source>
</evidence>
<keyword evidence="3" id="KW-0560">Oxidoreductase</keyword>
<evidence type="ECO:0000256" key="6">
    <source>
        <dbReference type="ARBA" id="ARBA00047561"/>
    </source>
</evidence>
<dbReference type="EC" id="1.3.1.76" evidence="2"/>
<dbReference type="EMBL" id="CP058560">
    <property type="protein sequence ID" value="QUH23069.1"/>
    <property type="molecule type" value="Genomic_DNA"/>
</dbReference>
<dbReference type="AlphaFoldDB" id="A0A8T8K590"/>
<organism evidence="7 8">
    <name type="scientific">Methanobacterium alkalithermotolerans</name>
    <dbReference type="NCBI Taxonomy" id="2731220"/>
    <lineage>
        <taxon>Archaea</taxon>
        <taxon>Methanobacteriati</taxon>
        <taxon>Methanobacteriota</taxon>
        <taxon>Methanomada group</taxon>
        <taxon>Methanobacteria</taxon>
        <taxon>Methanobacteriales</taxon>
        <taxon>Methanobacteriaceae</taxon>
        <taxon>Methanobacterium</taxon>
    </lineage>
</organism>
<dbReference type="InterPro" id="IPR006367">
    <property type="entry name" value="Sirohaem_synthase_N"/>
</dbReference>
<keyword evidence="8" id="KW-1185">Reference proteome</keyword>
<dbReference type="GO" id="GO:0043115">
    <property type="term" value="F:precorrin-2 dehydrogenase activity"/>
    <property type="evidence" value="ECO:0007669"/>
    <property type="project" value="UniProtKB-EC"/>
</dbReference>
<dbReference type="OrthoDB" id="10510at2157"/>
<evidence type="ECO:0000256" key="2">
    <source>
        <dbReference type="ARBA" id="ARBA00012400"/>
    </source>
</evidence>
<dbReference type="Proteomes" id="UP000681041">
    <property type="component" value="Chromosome"/>
</dbReference>
<dbReference type="GeneID" id="64819987"/>
<evidence type="ECO:0000256" key="4">
    <source>
        <dbReference type="ARBA" id="ARBA00023027"/>
    </source>
</evidence>
<dbReference type="SUPFAM" id="SSF75615">
    <property type="entry name" value="Siroheme synthase middle domains-like"/>
    <property type="match status" value="1"/>
</dbReference>
<keyword evidence="4" id="KW-0520">NAD</keyword>
<dbReference type="GO" id="GO:0019354">
    <property type="term" value="P:siroheme biosynthetic process"/>
    <property type="evidence" value="ECO:0007669"/>
    <property type="project" value="InterPro"/>
</dbReference>
<proteinExistence type="predicted"/>
<keyword evidence="5" id="KW-0627">Porphyrin biosynthesis</keyword>
<dbReference type="NCBIfam" id="TIGR01470">
    <property type="entry name" value="cysG_Nterm"/>
    <property type="match status" value="1"/>
</dbReference>
<evidence type="ECO:0000313" key="8">
    <source>
        <dbReference type="Proteomes" id="UP000681041"/>
    </source>
</evidence>
<dbReference type="PANTHER" id="PTHR35330">
    <property type="entry name" value="SIROHEME BIOSYNTHESIS PROTEIN MET8"/>
    <property type="match status" value="1"/>
</dbReference>
<evidence type="ECO:0000256" key="1">
    <source>
        <dbReference type="ARBA" id="ARBA00005010"/>
    </source>
</evidence>
<evidence type="ECO:0000256" key="3">
    <source>
        <dbReference type="ARBA" id="ARBA00023002"/>
    </source>
</evidence>